<dbReference type="AlphaFoldDB" id="A0A0G0YD30"/>
<organism evidence="3 4">
    <name type="scientific">candidate division WWE3 bacterium GW2011_GWE1_41_27</name>
    <dbReference type="NCBI Taxonomy" id="1619131"/>
    <lineage>
        <taxon>Bacteria</taxon>
        <taxon>Katanobacteria</taxon>
    </lineage>
</organism>
<evidence type="ECO:0000256" key="1">
    <source>
        <dbReference type="ARBA" id="ARBA00022676"/>
    </source>
</evidence>
<dbReference type="Gene3D" id="3.40.50.2000">
    <property type="entry name" value="Glycogen Phosphorylase B"/>
    <property type="match status" value="1"/>
</dbReference>
<dbReference type="PANTHER" id="PTHR12526:SF510">
    <property type="entry name" value="D-INOSITOL 3-PHOSPHATE GLYCOSYLTRANSFERASE"/>
    <property type="match status" value="1"/>
</dbReference>
<evidence type="ECO:0000313" key="4">
    <source>
        <dbReference type="Proteomes" id="UP000034544"/>
    </source>
</evidence>
<gene>
    <name evidence="3" type="ORF">UU59_C0006G0018</name>
</gene>
<proteinExistence type="predicted"/>
<dbReference type="EMBL" id="LCBF01000006">
    <property type="protein sequence ID" value="KKS07486.1"/>
    <property type="molecule type" value="Genomic_DNA"/>
</dbReference>
<name>A0A0G0YD30_UNCKA</name>
<dbReference type="Pfam" id="PF13692">
    <property type="entry name" value="Glyco_trans_1_4"/>
    <property type="match status" value="1"/>
</dbReference>
<sequence length="377" mass="44326">MAKNILIVAHKFLTQPDDDLVIYLNREKFDNVMHIIHDFSDAPTRTSSCRWYKLGVLYQEYSSRDYSKFPEFFLYVKEFIFTAYWVIKSKTSWTVSISMDGLCNIFCLFFRLLHKVDRTVYWAVDFVPKSRFKSIFKNYFYHFVNKIGYKNADEMWDLSPRMAQAREAYLGIHESEYKSHKVVPYGVWAERITRFNYGDCEKYTLVFMGHLLEKQGVQYVISMISKLRNAIPNFNFKIIGDGSYKQELVNLAKKLNVFEYCTFTGKIENDVDLENEIAKSCVAIAPYIRELDTWTYYADPGKLKKYIACGVPVLVTDVPWNAQIISERRCGVIINYKDFVKELLFLMSAAINSDYRNNCVEFSKSFDYNTIFAELNL</sequence>
<protein>
    <submittedName>
        <fullName evidence="3">Uncharacterized protein</fullName>
    </submittedName>
</protein>
<reference evidence="3 4" key="1">
    <citation type="journal article" date="2015" name="Nature">
        <title>rRNA introns, odd ribosomes, and small enigmatic genomes across a large radiation of phyla.</title>
        <authorList>
            <person name="Brown C.T."/>
            <person name="Hug L.A."/>
            <person name="Thomas B.C."/>
            <person name="Sharon I."/>
            <person name="Castelle C.J."/>
            <person name="Singh A."/>
            <person name="Wilkins M.J."/>
            <person name="Williams K.H."/>
            <person name="Banfield J.F."/>
        </authorList>
    </citation>
    <scope>NUCLEOTIDE SEQUENCE [LARGE SCALE GENOMIC DNA]</scope>
</reference>
<evidence type="ECO:0000256" key="2">
    <source>
        <dbReference type="ARBA" id="ARBA00022679"/>
    </source>
</evidence>
<dbReference type="SUPFAM" id="SSF53756">
    <property type="entry name" value="UDP-Glycosyltransferase/glycogen phosphorylase"/>
    <property type="match status" value="1"/>
</dbReference>
<dbReference type="GO" id="GO:0016757">
    <property type="term" value="F:glycosyltransferase activity"/>
    <property type="evidence" value="ECO:0007669"/>
    <property type="project" value="UniProtKB-KW"/>
</dbReference>
<accession>A0A0G0YD30</accession>
<comment type="caution">
    <text evidence="3">The sequence shown here is derived from an EMBL/GenBank/DDBJ whole genome shotgun (WGS) entry which is preliminary data.</text>
</comment>
<keyword evidence="1" id="KW-0328">Glycosyltransferase</keyword>
<dbReference type="Proteomes" id="UP000034544">
    <property type="component" value="Unassembled WGS sequence"/>
</dbReference>
<keyword evidence="2" id="KW-0808">Transferase</keyword>
<evidence type="ECO:0000313" key="3">
    <source>
        <dbReference type="EMBL" id="KKS07486.1"/>
    </source>
</evidence>
<dbReference type="PANTHER" id="PTHR12526">
    <property type="entry name" value="GLYCOSYLTRANSFERASE"/>
    <property type="match status" value="1"/>
</dbReference>